<dbReference type="eggNOG" id="KOG1502">
    <property type="taxonomic scope" value="Eukaryota"/>
</dbReference>
<evidence type="ECO:0000313" key="5">
    <source>
        <dbReference type="Proteomes" id="UP000006591"/>
    </source>
</evidence>
<keyword evidence="1" id="KW-0560">Oxidoreductase</keyword>
<evidence type="ECO:0000259" key="3">
    <source>
        <dbReference type="Pfam" id="PF01370"/>
    </source>
</evidence>
<dbReference type="EnsemblPlants" id="ONIVA06G25240.1">
    <property type="protein sequence ID" value="ONIVA06G25240.1"/>
    <property type="gene ID" value="ONIVA06G25240"/>
</dbReference>
<feature type="region of interest" description="Disordered" evidence="2">
    <location>
        <begin position="351"/>
        <end position="370"/>
    </location>
</feature>
<dbReference type="AlphaFoldDB" id="A0A0E0HTN3"/>
<protein>
    <recommendedName>
        <fullName evidence="3">NAD-dependent epimerase/dehydratase domain-containing protein</fullName>
    </recommendedName>
</protein>
<reference evidence="4" key="1">
    <citation type="submission" date="2015-04" db="UniProtKB">
        <authorList>
            <consortium name="EnsemblPlants"/>
        </authorList>
    </citation>
    <scope>IDENTIFICATION</scope>
    <source>
        <strain evidence="4">SL10</strain>
    </source>
</reference>
<sequence length="711" mass="77585">MAAAAARQTVCVTGAGGFMASSHVELLLSRGNYAVRGTVRDPGDAKNDHLRALQGAEERLQLLKADLLDYDSVASAVAGCEGVFHVASPVPSGRSTNPEVEVIAPAVTGTLNVLKACHEAKVKRVVMVSSIAAVFSNPNWPKDKAFTEDSWSDEELCRKNQDWYYLSKTVAEREAFAYAAKTGLDIVTICPSLVIGPLMQSTVNASSKVLINYFKGDRDTVENRLRNVVDVRDVANALLLAYENPASGRYICSSAPIRVSDMINILKTLYPTYTYPKNFVDVEENTIYSFEKLQKLGWSFRPIEETLRDSREQPHRLYGRRGGRTCPGSLRYVSRARAAGQPPLAYINGGFRRSRGRGEKTTMDDGAGRETTKNKKKTVCVTGAGGFVASWLVHRLLSSGDYVVHGTVRDPSDAKNGHLREMDDGACERRLRLFKADVLDRASVAAAVAGCAGVFHVDSPVPASKPHNPEITSETKPGKNIAEVLAPAVAGTRNVVEASHEAGVRRVVVVSSAAAVILNPAFPRDAVLDEDAWSDEHYCRSIENWYCLSKTLAEREAWRFAADNAAAMDVVTVCPPLILGPLLQSTVNTSSSILINLIKGGGGDDEEKAATTDKRRNVVDVRDVAAALILTYENPAASGRYICSAYDIKVSEMVDIVRRFFPDINYPKFVGGEDEKILSSKKLQKLGWKFRTVEECLRDSVQSYKAAGILK</sequence>
<dbReference type="Proteomes" id="UP000006591">
    <property type="component" value="Chromosome 6"/>
</dbReference>
<dbReference type="InterPro" id="IPR050425">
    <property type="entry name" value="NAD(P)_dehydrat-like"/>
</dbReference>
<evidence type="ECO:0000256" key="1">
    <source>
        <dbReference type="ARBA" id="ARBA00023002"/>
    </source>
</evidence>
<feature type="domain" description="NAD-dependent epimerase/dehydratase" evidence="3">
    <location>
        <begin position="379"/>
        <end position="638"/>
    </location>
</feature>
<keyword evidence="5" id="KW-1185">Reference proteome</keyword>
<dbReference type="PANTHER" id="PTHR10366">
    <property type="entry name" value="NAD DEPENDENT EPIMERASE/DEHYDRATASE"/>
    <property type="match status" value="1"/>
</dbReference>
<dbReference type="OMA" id="IDERSWS"/>
<dbReference type="STRING" id="4536.A0A0E0HTN3"/>
<feature type="domain" description="NAD-dependent epimerase/dehydratase" evidence="3">
    <location>
        <begin position="10"/>
        <end position="248"/>
    </location>
</feature>
<feature type="compositionally biased region" description="Basic and acidic residues" evidence="2">
    <location>
        <begin position="356"/>
        <end position="370"/>
    </location>
</feature>
<dbReference type="Gramene" id="ONIVA06G25240.1">
    <property type="protein sequence ID" value="ONIVA06G25240.1"/>
    <property type="gene ID" value="ONIVA06G25240"/>
</dbReference>
<dbReference type="SUPFAM" id="SSF51735">
    <property type="entry name" value="NAD(P)-binding Rossmann-fold domains"/>
    <property type="match status" value="2"/>
</dbReference>
<dbReference type="CDD" id="cd08958">
    <property type="entry name" value="FR_SDR_e"/>
    <property type="match status" value="2"/>
</dbReference>
<dbReference type="FunFam" id="3.40.50.720:FF:000382">
    <property type="entry name" value="NAD(P)-binding Rossmann-fold superfamily protein"/>
    <property type="match status" value="1"/>
</dbReference>
<proteinExistence type="predicted"/>
<dbReference type="GO" id="GO:0016616">
    <property type="term" value="F:oxidoreductase activity, acting on the CH-OH group of donors, NAD or NADP as acceptor"/>
    <property type="evidence" value="ECO:0007669"/>
    <property type="project" value="TreeGrafter"/>
</dbReference>
<dbReference type="Gene3D" id="3.40.50.720">
    <property type="entry name" value="NAD(P)-binding Rossmann-like Domain"/>
    <property type="match status" value="2"/>
</dbReference>
<evidence type="ECO:0000256" key="2">
    <source>
        <dbReference type="SAM" id="MobiDB-lite"/>
    </source>
</evidence>
<dbReference type="Pfam" id="PF01370">
    <property type="entry name" value="Epimerase"/>
    <property type="match status" value="2"/>
</dbReference>
<dbReference type="InterPro" id="IPR001509">
    <property type="entry name" value="Epimerase_deHydtase"/>
</dbReference>
<name>A0A0E0HTN3_ORYNI</name>
<evidence type="ECO:0000313" key="4">
    <source>
        <dbReference type="EnsemblPlants" id="ONIVA06G25240.1"/>
    </source>
</evidence>
<accession>A0A0E0HTN3</accession>
<dbReference type="FunFam" id="3.40.50.720:FF:000219">
    <property type="entry name" value="Cinnamoyl-CoA reductase 1"/>
    <property type="match status" value="1"/>
</dbReference>
<dbReference type="PANTHER" id="PTHR10366:SF831">
    <property type="entry name" value="NAD-DEPENDENT EPIMERASE_DEHYDRATASE DOMAIN-CONTAINING PROTEIN"/>
    <property type="match status" value="1"/>
</dbReference>
<reference evidence="4" key="2">
    <citation type="submission" date="2018-04" db="EMBL/GenBank/DDBJ databases">
        <title>OnivRS2 (Oryza nivara Reference Sequence Version 2).</title>
        <authorList>
            <person name="Zhang J."/>
            <person name="Kudrna D."/>
            <person name="Lee S."/>
            <person name="Talag J."/>
            <person name="Rajasekar S."/>
            <person name="Welchert J."/>
            <person name="Hsing Y.-I."/>
            <person name="Wing R.A."/>
        </authorList>
    </citation>
    <scope>NUCLEOTIDE SEQUENCE [LARGE SCALE GENOMIC DNA]</scope>
    <source>
        <strain evidence="4">SL10</strain>
    </source>
</reference>
<dbReference type="HOGENOM" id="CLU_007383_9_8_1"/>
<organism evidence="4">
    <name type="scientific">Oryza nivara</name>
    <name type="common">Indian wild rice</name>
    <name type="synonym">Oryza sativa f. spontanea</name>
    <dbReference type="NCBI Taxonomy" id="4536"/>
    <lineage>
        <taxon>Eukaryota</taxon>
        <taxon>Viridiplantae</taxon>
        <taxon>Streptophyta</taxon>
        <taxon>Embryophyta</taxon>
        <taxon>Tracheophyta</taxon>
        <taxon>Spermatophyta</taxon>
        <taxon>Magnoliopsida</taxon>
        <taxon>Liliopsida</taxon>
        <taxon>Poales</taxon>
        <taxon>Poaceae</taxon>
        <taxon>BOP clade</taxon>
        <taxon>Oryzoideae</taxon>
        <taxon>Oryzeae</taxon>
        <taxon>Oryzinae</taxon>
        <taxon>Oryza</taxon>
    </lineage>
</organism>
<dbReference type="InterPro" id="IPR036291">
    <property type="entry name" value="NAD(P)-bd_dom_sf"/>
</dbReference>